<gene>
    <name evidence="2" type="ORF">NDU88_003046</name>
</gene>
<feature type="region of interest" description="Disordered" evidence="1">
    <location>
        <begin position="1"/>
        <end position="127"/>
    </location>
</feature>
<protein>
    <submittedName>
        <fullName evidence="2">Uncharacterized protein</fullName>
    </submittedName>
</protein>
<dbReference type="Proteomes" id="UP001066276">
    <property type="component" value="Chromosome 3_2"/>
</dbReference>
<feature type="compositionally biased region" description="Basic and acidic residues" evidence="1">
    <location>
        <begin position="76"/>
        <end position="94"/>
    </location>
</feature>
<evidence type="ECO:0000256" key="1">
    <source>
        <dbReference type="SAM" id="MobiDB-lite"/>
    </source>
</evidence>
<keyword evidence="3" id="KW-1185">Reference proteome</keyword>
<evidence type="ECO:0000313" key="3">
    <source>
        <dbReference type="Proteomes" id="UP001066276"/>
    </source>
</evidence>
<comment type="caution">
    <text evidence="2">The sequence shown here is derived from an EMBL/GenBank/DDBJ whole genome shotgun (WGS) entry which is preliminary data.</text>
</comment>
<sequence>MGRVQDGGELGRSRLRSAASAGKSVFRPGGGSLEAPPEILSTPGGTWLRGCGPGLDHAAPAGKQRPALESGRARRAAREAAWAERRAFPRRTGERGASGSWGLGGSPWATGAAGPQSGPRSPDGGVP</sequence>
<proteinExistence type="predicted"/>
<reference evidence="2" key="1">
    <citation type="journal article" date="2022" name="bioRxiv">
        <title>Sequencing and chromosome-scale assembly of the giantPleurodeles waltlgenome.</title>
        <authorList>
            <person name="Brown T."/>
            <person name="Elewa A."/>
            <person name="Iarovenko S."/>
            <person name="Subramanian E."/>
            <person name="Araus A.J."/>
            <person name="Petzold A."/>
            <person name="Susuki M."/>
            <person name="Suzuki K.-i.T."/>
            <person name="Hayashi T."/>
            <person name="Toyoda A."/>
            <person name="Oliveira C."/>
            <person name="Osipova E."/>
            <person name="Leigh N.D."/>
            <person name="Simon A."/>
            <person name="Yun M.H."/>
        </authorList>
    </citation>
    <scope>NUCLEOTIDE SEQUENCE</scope>
    <source>
        <strain evidence="2">20211129_DDA</strain>
        <tissue evidence="2">Liver</tissue>
    </source>
</reference>
<accession>A0AAV7TNK8</accession>
<organism evidence="2 3">
    <name type="scientific">Pleurodeles waltl</name>
    <name type="common">Iberian ribbed newt</name>
    <dbReference type="NCBI Taxonomy" id="8319"/>
    <lineage>
        <taxon>Eukaryota</taxon>
        <taxon>Metazoa</taxon>
        <taxon>Chordata</taxon>
        <taxon>Craniata</taxon>
        <taxon>Vertebrata</taxon>
        <taxon>Euteleostomi</taxon>
        <taxon>Amphibia</taxon>
        <taxon>Batrachia</taxon>
        <taxon>Caudata</taxon>
        <taxon>Salamandroidea</taxon>
        <taxon>Salamandridae</taxon>
        <taxon>Pleurodelinae</taxon>
        <taxon>Pleurodeles</taxon>
    </lineage>
</organism>
<evidence type="ECO:0000313" key="2">
    <source>
        <dbReference type="EMBL" id="KAJ1177794.1"/>
    </source>
</evidence>
<dbReference type="EMBL" id="JANPWB010000006">
    <property type="protein sequence ID" value="KAJ1177794.1"/>
    <property type="molecule type" value="Genomic_DNA"/>
</dbReference>
<name>A0AAV7TNK8_PLEWA</name>
<dbReference type="AlphaFoldDB" id="A0AAV7TNK8"/>